<feature type="transmembrane region" description="Helical" evidence="8">
    <location>
        <begin position="274"/>
        <end position="293"/>
    </location>
</feature>
<feature type="transmembrane region" description="Helical" evidence="8">
    <location>
        <begin position="145"/>
        <end position="169"/>
    </location>
</feature>
<evidence type="ECO:0000256" key="1">
    <source>
        <dbReference type="ARBA" id="ARBA00004141"/>
    </source>
</evidence>
<dbReference type="OrthoDB" id="2380240at2"/>
<feature type="transmembrane region" description="Helical" evidence="8">
    <location>
        <begin position="334"/>
        <end position="357"/>
    </location>
</feature>
<keyword evidence="10" id="KW-1185">Reference proteome</keyword>
<evidence type="ECO:0000313" key="10">
    <source>
        <dbReference type="Proteomes" id="UP000219546"/>
    </source>
</evidence>
<dbReference type="GO" id="GO:0016020">
    <property type="term" value="C:membrane"/>
    <property type="evidence" value="ECO:0007669"/>
    <property type="project" value="UniProtKB-SubCell"/>
</dbReference>
<dbReference type="InterPro" id="IPR004761">
    <property type="entry name" value="Spore_GerAB"/>
</dbReference>
<name>A0A285CZS0_9BACI</name>
<comment type="similarity">
    <text evidence="2">Belongs to the amino acid-polyamine-organocation (APC) superfamily. Spore germination protein (SGP) (TC 2.A.3.9) family.</text>
</comment>
<dbReference type="PANTHER" id="PTHR34975:SF2">
    <property type="entry name" value="SPORE GERMINATION PROTEIN A2"/>
    <property type="match status" value="1"/>
</dbReference>
<reference evidence="9 10" key="1">
    <citation type="submission" date="2017-08" db="EMBL/GenBank/DDBJ databases">
        <authorList>
            <person name="de Groot N.N."/>
        </authorList>
    </citation>
    <scope>NUCLEOTIDE SEQUENCE [LARGE SCALE GENOMIC DNA]</scope>
    <source>
        <strain evidence="9 10">JC228</strain>
    </source>
</reference>
<feature type="transmembrane region" description="Helical" evidence="8">
    <location>
        <begin position="116"/>
        <end position="138"/>
    </location>
</feature>
<feature type="transmembrane region" description="Helical" evidence="8">
    <location>
        <begin position="189"/>
        <end position="210"/>
    </location>
</feature>
<dbReference type="PANTHER" id="PTHR34975">
    <property type="entry name" value="SPORE GERMINATION PROTEIN A2"/>
    <property type="match status" value="1"/>
</dbReference>
<organism evidence="9 10">
    <name type="scientific">Bacillus oleivorans</name>
    <dbReference type="NCBI Taxonomy" id="1448271"/>
    <lineage>
        <taxon>Bacteria</taxon>
        <taxon>Bacillati</taxon>
        <taxon>Bacillota</taxon>
        <taxon>Bacilli</taxon>
        <taxon>Bacillales</taxon>
        <taxon>Bacillaceae</taxon>
        <taxon>Bacillus</taxon>
    </lineage>
</organism>
<dbReference type="AlphaFoldDB" id="A0A285CZS0"/>
<feature type="transmembrane region" description="Helical" evidence="8">
    <location>
        <begin position="305"/>
        <end position="322"/>
    </location>
</feature>
<dbReference type="Gene3D" id="1.20.1740.10">
    <property type="entry name" value="Amino acid/polyamine transporter I"/>
    <property type="match status" value="1"/>
</dbReference>
<accession>A0A285CZS0</accession>
<proteinExistence type="inferred from homology"/>
<dbReference type="Proteomes" id="UP000219546">
    <property type="component" value="Unassembled WGS sequence"/>
</dbReference>
<gene>
    <name evidence="9" type="ORF">SAMN05877753_10663</name>
</gene>
<feature type="transmembrane region" description="Helical" evidence="8">
    <location>
        <begin position="85"/>
        <end position="110"/>
    </location>
</feature>
<dbReference type="GO" id="GO:0009847">
    <property type="term" value="P:spore germination"/>
    <property type="evidence" value="ECO:0007669"/>
    <property type="project" value="InterPro"/>
</dbReference>
<dbReference type="NCBIfam" id="TIGR00912">
    <property type="entry name" value="2A0309"/>
    <property type="match status" value="1"/>
</dbReference>
<keyword evidence="4" id="KW-0309">Germination</keyword>
<evidence type="ECO:0000256" key="4">
    <source>
        <dbReference type="ARBA" id="ARBA00022544"/>
    </source>
</evidence>
<evidence type="ECO:0000256" key="7">
    <source>
        <dbReference type="ARBA" id="ARBA00023136"/>
    </source>
</evidence>
<comment type="subcellular location">
    <subcellularLocation>
        <location evidence="1">Membrane</location>
        <topology evidence="1">Multi-pass membrane protein</topology>
    </subcellularLocation>
</comment>
<protein>
    <submittedName>
        <fullName evidence="9">Spore germination protein (Amino acid permease)</fullName>
    </submittedName>
</protein>
<dbReference type="Pfam" id="PF03845">
    <property type="entry name" value="Spore_permease"/>
    <property type="match status" value="1"/>
</dbReference>
<evidence type="ECO:0000256" key="5">
    <source>
        <dbReference type="ARBA" id="ARBA00022692"/>
    </source>
</evidence>
<feature type="transmembrane region" description="Helical" evidence="8">
    <location>
        <begin position="45"/>
        <end position="64"/>
    </location>
</feature>
<evidence type="ECO:0000256" key="8">
    <source>
        <dbReference type="SAM" id="Phobius"/>
    </source>
</evidence>
<sequence length="371" mass="42806">MNPPSIPETRKVSYYLIYFLIISMQIGIGVLGFQRIVAEPAGHDAWIAVLVSGLSIHIILFLQFKILEYGGGDIIQAHRMAFGKWIGNVFSLLFALYFTISAITILRTYLEVVQVWMFQELELFWISLAFLVLIYYIVSSGFRTVTGVAFFGTVLPSYLVFTFAFIFPFSDFSNLLPIFDTNIKELAQSSLNMSLTYIGYETMLMFYPFIKDPNKSKKWAHLGILTVTLFYTIVTALTFTFFSKDQLKETVWATLSIWKIAQLPFIERIEYIGIGNWILIILPNLCITLWCGSRIVRQITHLRQRKALFILCLLVLVAVTYIEKREHINNLNTWLGRTGFYLNYAYVPILLVILLVVRKVRSKNVSKKQQN</sequence>
<evidence type="ECO:0000256" key="3">
    <source>
        <dbReference type="ARBA" id="ARBA00022448"/>
    </source>
</evidence>
<feature type="transmembrane region" description="Helical" evidence="8">
    <location>
        <begin position="12"/>
        <end position="33"/>
    </location>
</feature>
<evidence type="ECO:0000256" key="6">
    <source>
        <dbReference type="ARBA" id="ARBA00022989"/>
    </source>
</evidence>
<keyword evidence="6 8" id="KW-1133">Transmembrane helix</keyword>
<evidence type="ECO:0000256" key="2">
    <source>
        <dbReference type="ARBA" id="ARBA00007998"/>
    </source>
</evidence>
<keyword evidence="3" id="KW-0813">Transport</keyword>
<evidence type="ECO:0000313" key="9">
    <source>
        <dbReference type="EMBL" id="SNX72433.1"/>
    </source>
</evidence>
<keyword evidence="7 8" id="KW-0472">Membrane</keyword>
<dbReference type="RefSeq" id="WP_097159230.1">
    <property type="nucleotide sequence ID" value="NZ_JBEPMQ010000005.1"/>
</dbReference>
<keyword evidence="5 8" id="KW-0812">Transmembrane</keyword>
<dbReference type="EMBL" id="OAOP01000006">
    <property type="protein sequence ID" value="SNX72433.1"/>
    <property type="molecule type" value="Genomic_DNA"/>
</dbReference>
<feature type="transmembrane region" description="Helical" evidence="8">
    <location>
        <begin position="222"/>
        <end position="242"/>
    </location>
</feature>